<protein>
    <submittedName>
        <fullName evidence="1">Uncharacterized protein</fullName>
    </submittedName>
</protein>
<evidence type="ECO:0000313" key="1">
    <source>
        <dbReference type="EMBL" id="BDP42709.1"/>
    </source>
</evidence>
<evidence type="ECO:0000313" key="2">
    <source>
        <dbReference type="Proteomes" id="UP001064971"/>
    </source>
</evidence>
<dbReference type="RefSeq" id="WP_264775393.1">
    <property type="nucleotide sequence ID" value="NZ_AP026560.1"/>
</dbReference>
<proteinExistence type="predicted"/>
<organism evidence="1 2">
    <name type="scientific">Deinococcus aetherius</name>
    <dbReference type="NCBI Taxonomy" id="200252"/>
    <lineage>
        <taxon>Bacteria</taxon>
        <taxon>Thermotogati</taxon>
        <taxon>Deinococcota</taxon>
        <taxon>Deinococci</taxon>
        <taxon>Deinococcales</taxon>
        <taxon>Deinococcaceae</taxon>
        <taxon>Deinococcus</taxon>
    </lineage>
</organism>
<reference evidence="1" key="1">
    <citation type="submission" date="2022-07" db="EMBL/GenBank/DDBJ databases">
        <title>Complete Genome Sequence of the Radioresistant Bacterium Deinococcus aetherius ST0316, Isolated from the Air Dust collected in Lower Stratosphere above Japan.</title>
        <authorList>
            <person name="Satoh K."/>
            <person name="Hagiwara K."/>
            <person name="Katsumata K."/>
            <person name="Kubo A."/>
            <person name="Yokobori S."/>
            <person name="Yamagishi A."/>
            <person name="Oono Y."/>
            <person name="Narumi I."/>
        </authorList>
    </citation>
    <scope>NUCLEOTIDE SEQUENCE</scope>
    <source>
        <strain evidence="1">ST0316</strain>
    </source>
</reference>
<accession>A0ABM8AFZ2</accession>
<keyword evidence="2" id="KW-1185">Reference proteome</keyword>
<dbReference type="EMBL" id="AP026560">
    <property type="protein sequence ID" value="BDP42709.1"/>
    <property type="molecule type" value="Genomic_DNA"/>
</dbReference>
<name>A0ABM8AFZ2_9DEIO</name>
<dbReference type="Proteomes" id="UP001064971">
    <property type="component" value="Chromosome"/>
</dbReference>
<sequence>MKRPLRIKEDHHPTSGRGYIHVCPLCGQPLSLYDTRDGDQAYWCEPCGKGHRAGELPLGALRPLPHAG</sequence>
<gene>
    <name evidence="1" type="ORF">DAETH_26780</name>
</gene>